<dbReference type="RefSeq" id="WP_084333714.1">
    <property type="nucleotide sequence ID" value="NZ_FNFD01000003.1"/>
</dbReference>
<protein>
    <submittedName>
        <fullName evidence="1">Branched-chain amino acid transport protein</fullName>
    </submittedName>
</protein>
<accession>A0A1G8X518</accession>
<dbReference type="Proteomes" id="UP000198706">
    <property type="component" value="Unassembled WGS sequence"/>
</dbReference>
<gene>
    <name evidence="1" type="ORF">SAMN05216186_10382</name>
</gene>
<name>A0A1G8X518_9PSED</name>
<dbReference type="InterPro" id="IPR008407">
    <property type="entry name" value="Brnchd-chn_aa_trnsp_AzlD"/>
</dbReference>
<organism evidence="1 2">
    <name type="scientific">Pseudomonas indica</name>
    <dbReference type="NCBI Taxonomy" id="137658"/>
    <lineage>
        <taxon>Bacteria</taxon>
        <taxon>Pseudomonadati</taxon>
        <taxon>Pseudomonadota</taxon>
        <taxon>Gammaproteobacteria</taxon>
        <taxon>Pseudomonadales</taxon>
        <taxon>Pseudomonadaceae</taxon>
        <taxon>Pseudomonas</taxon>
    </lineage>
</organism>
<evidence type="ECO:0000313" key="2">
    <source>
        <dbReference type="Proteomes" id="UP000198706"/>
    </source>
</evidence>
<dbReference type="Pfam" id="PF05437">
    <property type="entry name" value="AzlD"/>
    <property type="match status" value="1"/>
</dbReference>
<proteinExistence type="predicted"/>
<evidence type="ECO:0000313" key="1">
    <source>
        <dbReference type="EMBL" id="SDJ85718.1"/>
    </source>
</evidence>
<dbReference type="EMBL" id="FNFD01000003">
    <property type="protein sequence ID" value="SDJ85718.1"/>
    <property type="molecule type" value="Genomic_DNA"/>
</dbReference>
<keyword evidence="2" id="KW-1185">Reference proteome</keyword>
<sequence>MSPLELAAILGMALATYLTRIGGLALANDRIEVGGFTERFMKNLPPAILAALISPKLMNGDASIWGAAVLTVGIVWYTKNTLFGVAAGTLGCAAIRWMIG</sequence>
<dbReference type="AlphaFoldDB" id="A0A1G8X518"/>
<dbReference type="OrthoDB" id="3078300at2"/>
<reference evidence="1 2" key="1">
    <citation type="submission" date="2016-10" db="EMBL/GenBank/DDBJ databases">
        <authorList>
            <person name="de Groot N.N."/>
        </authorList>
    </citation>
    <scope>NUCLEOTIDE SEQUENCE [LARGE SCALE GENOMIC DNA]</scope>
    <source>
        <strain evidence="1 2">JCM 21544</strain>
    </source>
</reference>
<dbReference type="STRING" id="137658.SAMN05216186_10382"/>